<name>F6R0V7_MOUSE</name>
<evidence type="ECO:0000313" key="3">
    <source>
        <dbReference type="Proteomes" id="UP000000589"/>
    </source>
</evidence>
<accession>F6R0V7</accession>
<proteinExistence type="predicted"/>
<reference evidence="1 3" key="2">
    <citation type="journal article" date="2011" name="PLoS Biol.">
        <title>Modernizing reference genome assemblies.</title>
        <authorList>
            <person name="Church D.M."/>
            <person name="Schneider V.A."/>
            <person name="Graves T."/>
            <person name="Auger K."/>
            <person name="Cunningham F."/>
            <person name="Bouk N."/>
            <person name="Chen H.C."/>
            <person name="Agarwala R."/>
            <person name="McLaren W.M."/>
            <person name="Ritchie G.R."/>
            <person name="Albracht D."/>
            <person name="Kremitzki M."/>
            <person name="Rock S."/>
            <person name="Kotkiewicz H."/>
            <person name="Kremitzki C."/>
            <person name="Wollam A."/>
            <person name="Trani L."/>
            <person name="Fulton L."/>
            <person name="Fulton R."/>
            <person name="Matthews L."/>
            <person name="Whitehead S."/>
            <person name="Chow W."/>
            <person name="Torrance J."/>
            <person name="Dunn M."/>
            <person name="Harden G."/>
            <person name="Threadgold G."/>
            <person name="Wood J."/>
            <person name="Collins J."/>
            <person name="Heath P."/>
            <person name="Griffiths G."/>
            <person name="Pelan S."/>
            <person name="Grafham D."/>
            <person name="Eichler E.E."/>
            <person name="Weinstock G."/>
            <person name="Mardis E.R."/>
            <person name="Wilson R.K."/>
            <person name="Howe K."/>
            <person name="Flicek P."/>
            <person name="Hubbard T."/>
        </authorList>
    </citation>
    <scope>NUCLEOTIDE SEQUENCE [LARGE SCALE GENOMIC DNA]</scope>
    <source>
        <strain evidence="1 3">C57BL/6J</strain>
    </source>
</reference>
<dbReference type="Bgee" id="ENSMUSG00000024909">
    <property type="expression patterns" value="Expressed in humerus cartilage element and 211 other cell types or tissues"/>
</dbReference>
<reference evidence="1" key="4">
    <citation type="submission" date="2025-09" db="UniProtKB">
        <authorList>
            <consortium name="Ensembl"/>
        </authorList>
    </citation>
    <scope>IDENTIFICATION</scope>
    <source>
        <strain evidence="1">C57BL/6J</strain>
    </source>
</reference>
<feature type="non-terminal residue" evidence="1">
    <location>
        <position position="1"/>
    </location>
</feature>
<reference evidence="1 3" key="1">
    <citation type="journal article" date="2009" name="PLoS Biol.">
        <title>Lineage-specific biology revealed by a finished genome assembly of the mouse.</title>
        <authorList>
            <consortium name="Mouse Genome Sequencing Consortium"/>
            <person name="Church D.M."/>
            <person name="Goodstadt L."/>
            <person name="Hillier L.W."/>
            <person name="Zody M.C."/>
            <person name="Goldstein S."/>
            <person name="She X."/>
            <person name="Bult C.J."/>
            <person name="Agarwala R."/>
            <person name="Cherry J.L."/>
            <person name="DiCuccio M."/>
            <person name="Hlavina W."/>
            <person name="Kapustin Y."/>
            <person name="Meric P."/>
            <person name="Maglott D."/>
            <person name="Birtle Z."/>
            <person name="Marques A.C."/>
            <person name="Graves T."/>
            <person name="Zhou S."/>
            <person name="Teague B."/>
            <person name="Potamousis K."/>
            <person name="Churas C."/>
            <person name="Place M."/>
            <person name="Herschleb J."/>
            <person name="Runnheim R."/>
            <person name="Forrest D."/>
            <person name="Amos-Landgraf J."/>
            <person name="Schwartz D.C."/>
            <person name="Cheng Z."/>
            <person name="Lindblad-Toh K."/>
            <person name="Eichler E.E."/>
            <person name="Ponting C.P."/>
        </authorList>
    </citation>
    <scope>NUCLEOTIDE SEQUENCE [LARGE SCALE GENOMIC DNA]</scope>
    <source>
        <strain evidence="1 3">C57BL/6J</strain>
    </source>
</reference>
<gene>
    <name evidence="1 2" type="primary">Efemp2</name>
</gene>
<dbReference type="Antibodypedia" id="16033">
    <property type="antibodies" value="391 antibodies from 33 providers"/>
</dbReference>
<dbReference type="MGI" id="MGI:1891209">
    <property type="gene designation" value="Efemp2"/>
</dbReference>
<keyword evidence="3" id="KW-1185">Reference proteome</keyword>
<evidence type="ECO:0000313" key="1">
    <source>
        <dbReference type="Ensembl" id="ENSMUSP00000130003.2"/>
    </source>
</evidence>
<protein>
    <submittedName>
        <fullName evidence="1">Epidermal growth factor-containing fibulin-like extracellular matrix protein 2</fullName>
    </submittedName>
</protein>
<dbReference type="Ensembl" id="ENSMUST00000168330.2">
    <property type="protein sequence ID" value="ENSMUSP00000130003.2"/>
    <property type="gene ID" value="ENSMUSG00000024909.16"/>
</dbReference>
<dbReference type="GeneTree" id="ENSGT00940000159437"/>
<dbReference type="AGR" id="MGI:1891209"/>
<organism evidence="1 3">
    <name type="scientific">Mus musculus</name>
    <name type="common">Mouse</name>
    <dbReference type="NCBI Taxonomy" id="10090"/>
    <lineage>
        <taxon>Eukaryota</taxon>
        <taxon>Metazoa</taxon>
        <taxon>Chordata</taxon>
        <taxon>Craniata</taxon>
        <taxon>Vertebrata</taxon>
        <taxon>Euteleostomi</taxon>
        <taxon>Mammalia</taxon>
        <taxon>Eutheria</taxon>
        <taxon>Euarchontoglires</taxon>
        <taxon>Glires</taxon>
        <taxon>Rodentia</taxon>
        <taxon>Myomorpha</taxon>
        <taxon>Muroidea</taxon>
        <taxon>Muridae</taxon>
        <taxon>Murinae</taxon>
        <taxon>Mus</taxon>
        <taxon>Mus</taxon>
    </lineage>
</organism>
<sequence>SCWLQGSAKILTSVKQVHTNVLRPKPVSTSMGVTAVWTPTVVWSPMSKCQTTFIHCAPLHEHHLRAKCAC</sequence>
<dbReference type="HOGENOM" id="CLU_2764511_0_0_1"/>
<dbReference type="AlphaFoldDB" id="F6R0V7"/>
<reference evidence="1" key="3">
    <citation type="submission" date="2025-08" db="UniProtKB">
        <authorList>
            <consortium name="Ensembl"/>
        </authorList>
    </citation>
    <scope>IDENTIFICATION</scope>
    <source>
        <strain evidence="1">C57BL/6J</strain>
    </source>
</reference>
<dbReference type="Proteomes" id="UP000000589">
    <property type="component" value="Chromosome 19"/>
</dbReference>
<evidence type="ECO:0000313" key="2">
    <source>
        <dbReference type="MGI" id="MGI:1891209"/>
    </source>
</evidence>
<dbReference type="ExpressionAtlas" id="F6R0V7">
    <property type="expression patterns" value="baseline and differential"/>
</dbReference>
<dbReference type="VEuPathDB" id="HostDB:ENSMUSG00000024909"/>